<evidence type="ECO:0000313" key="3">
    <source>
        <dbReference type="Proteomes" id="UP000016587"/>
    </source>
</evidence>
<sequence length="90" mass="10279">MFFHFRSICLVCQCITVLQHYETWLQPLNKTAQLWYQAQMTYQNMWQDVWLSCASDCRRGAREMYARAAGGGESYNGCSASGQPPARGTT</sequence>
<reference evidence="3" key="2">
    <citation type="submission" date="2013-07" db="EMBL/GenBank/DDBJ databases">
        <authorList>
            <person name="Morais-Silva F.O."/>
            <person name="Rezende A.M."/>
            <person name="Pimentel C."/>
            <person name="Resende D.M."/>
            <person name="Santos C.I."/>
            <person name="Clemente C."/>
            <person name="de Oliveira L.M."/>
            <person name="da Silva S.M."/>
            <person name="Costa D.A."/>
            <person name="Varela-Raposo A."/>
            <person name="Horacio E.C.A."/>
            <person name="Matos M."/>
            <person name="Flores O."/>
            <person name="Ruiz J.C."/>
            <person name="Rodrigues-Pousada C."/>
        </authorList>
    </citation>
    <scope>NUCLEOTIDE SEQUENCE [LARGE SCALE GENOMIC DNA]</scope>
    <source>
        <strain evidence="3">ATCC 19364 / DSM 1382 / NCIMB 9332 / VKM B-1759</strain>
    </source>
</reference>
<dbReference type="Proteomes" id="UP000016587">
    <property type="component" value="Chromosome"/>
</dbReference>
<evidence type="ECO:0000313" key="2">
    <source>
        <dbReference type="EMBL" id="AGW14337.1"/>
    </source>
</evidence>
<dbReference type="AlphaFoldDB" id="T2GEI9"/>
<reference evidence="2 3" key="1">
    <citation type="journal article" date="2013" name="J. Bacteriol.">
        <title>Roles of HynAB and Ech, the only two hydrogenases found in the model sulfate reducer Desulfovibrio gigas.</title>
        <authorList>
            <person name="Morais-Silva F.O."/>
            <person name="Santos C.I."/>
            <person name="Rodrigues R."/>
            <person name="Pereira I.A."/>
            <person name="Rodrigues-Pousada C."/>
        </authorList>
    </citation>
    <scope>NUCLEOTIDE SEQUENCE [LARGE SCALE GENOMIC DNA]</scope>
    <source>
        <strain evidence="3">ATCC 19364 / DSM 1382 / NCIMB 9332 / VKM B-1759</strain>
    </source>
</reference>
<protein>
    <submittedName>
        <fullName evidence="2">Uncharacterized protein</fullName>
    </submittedName>
</protein>
<feature type="region of interest" description="Disordered" evidence="1">
    <location>
        <begin position="70"/>
        <end position="90"/>
    </location>
</feature>
<feature type="compositionally biased region" description="Polar residues" evidence="1">
    <location>
        <begin position="76"/>
        <end position="90"/>
    </location>
</feature>
<evidence type="ECO:0000256" key="1">
    <source>
        <dbReference type="SAM" id="MobiDB-lite"/>
    </source>
</evidence>
<dbReference type="EMBL" id="CP006585">
    <property type="protein sequence ID" value="AGW14337.1"/>
    <property type="molecule type" value="Genomic_DNA"/>
</dbReference>
<accession>T2GEI9</accession>
<gene>
    <name evidence="2" type="ORF">DGI_2606</name>
</gene>
<organism evidence="2 3">
    <name type="scientific">Megalodesulfovibrio gigas (strain ATCC 19364 / DSM 1382 / NCIMB 9332 / VKM B-1759)</name>
    <name type="common">Desulfovibrio gigas</name>
    <dbReference type="NCBI Taxonomy" id="1121448"/>
    <lineage>
        <taxon>Bacteria</taxon>
        <taxon>Pseudomonadati</taxon>
        <taxon>Thermodesulfobacteriota</taxon>
        <taxon>Desulfovibrionia</taxon>
        <taxon>Desulfovibrionales</taxon>
        <taxon>Desulfovibrionaceae</taxon>
        <taxon>Megalodesulfovibrio</taxon>
    </lineage>
</organism>
<dbReference type="STRING" id="1121448.DGI_2606"/>
<proteinExistence type="predicted"/>
<keyword evidence="3" id="KW-1185">Reference proteome</keyword>
<dbReference type="HOGENOM" id="CLU_2435979_0_0_7"/>
<dbReference type="PATRIC" id="fig|1121448.10.peg.2556"/>
<dbReference type="KEGG" id="dgg:DGI_2606"/>
<name>T2GEI9_MEGG1</name>